<evidence type="ECO:0000313" key="2">
    <source>
        <dbReference type="EMBL" id="KAK9868126.1"/>
    </source>
</evidence>
<dbReference type="EMBL" id="JALJOV010000044">
    <property type="protein sequence ID" value="KAK9868126.1"/>
    <property type="molecule type" value="Genomic_DNA"/>
</dbReference>
<feature type="compositionally biased region" description="Low complexity" evidence="1">
    <location>
        <begin position="248"/>
        <end position="261"/>
    </location>
</feature>
<dbReference type="PANTHER" id="PTHR14614">
    <property type="entry name" value="HEPATOCELLULAR CARCINOMA-ASSOCIATED ANTIGEN"/>
    <property type="match status" value="1"/>
</dbReference>
<reference evidence="2 3" key="1">
    <citation type="journal article" date="2024" name="Nat. Commun.">
        <title>Phylogenomics reveals the evolutionary origins of lichenization in chlorophyte algae.</title>
        <authorList>
            <person name="Puginier C."/>
            <person name="Libourel C."/>
            <person name="Otte J."/>
            <person name="Skaloud P."/>
            <person name="Haon M."/>
            <person name="Grisel S."/>
            <person name="Petersen M."/>
            <person name="Berrin J.G."/>
            <person name="Delaux P.M."/>
            <person name="Dal Grande F."/>
            <person name="Keller J."/>
        </authorList>
    </citation>
    <scope>NUCLEOTIDE SEQUENCE [LARGE SCALE GENOMIC DNA]</scope>
    <source>
        <strain evidence="2 3">SAG 2523</strain>
    </source>
</reference>
<proteinExistence type="predicted"/>
<accession>A0AAW1TI28</accession>
<dbReference type="PANTHER" id="PTHR14614:SF132">
    <property type="entry name" value="PROTEIN-LYSINE METHYLTRANSFERASE C42C1.13"/>
    <property type="match status" value="1"/>
</dbReference>
<sequence length="267" mass="28438">MKVEIDRWEDGKDVRKVLYGLDRWEAHAAHAVRVEAAGCTVTVDRRHVGVGACAWDSAFLLIAYFEQQDISSWKGCRLVELGSGVGLLAIFLAKLGAQVVLTDQASVIPLLSSNVAANSSDCSSIAGRAQLVKLDWDEPEDISAVLAAVGGQVDMVLAADCCYVDEGGRSAYAETIICCCANLSTSVNTCCLIAFENRSEVLLRDLRSAASCHFATAAARPSPTTSSSQDRGPQMWVDQRRACQVKNSASSIPSHCPSPSSIQQAAA</sequence>
<organism evidence="2 3">
    <name type="scientific">Apatococcus fuscideae</name>
    <dbReference type="NCBI Taxonomy" id="2026836"/>
    <lineage>
        <taxon>Eukaryota</taxon>
        <taxon>Viridiplantae</taxon>
        <taxon>Chlorophyta</taxon>
        <taxon>core chlorophytes</taxon>
        <taxon>Trebouxiophyceae</taxon>
        <taxon>Chlorellales</taxon>
        <taxon>Chlorellaceae</taxon>
        <taxon>Apatococcus</taxon>
    </lineage>
</organism>
<dbReference type="InterPro" id="IPR029063">
    <property type="entry name" value="SAM-dependent_MTases_sf"/>
</dbReference>
<dbReference type="AlphaFoldDB" id="A0AAW1TI28"/>
<dbReference type="Proteomes" id="UP001485043">
    <property type="component" value="Unassembled WGS sequence"/>
</dbReference>
<dbReference type="Pfam" id="PF10294">
    <property type="entry name" value="Methyltransf_16"/>
    <property type="match status" value="1"/>
</dbReference>
<dbReference type="InterPro" id="IPR019410">
    <property type="entry name" value="Methyltransf_16"/>
</dbReference>
<dbReference type="SUPFAM" id="SSF53335">
    <property type="entry name" value="S-adenosyl-L-methionine-dependent methyltransferases"/>
    <property type="match status" value="1"/>
</dbReference>
<dbReference type="Gene3D" id="3.40.50.150">
    <property type="entry name" value="Vaccinia Virus protein VP39"/>
    <property type="match status" value="1"/>
</dbReference>
<protein>
    <submittedName>
        <fullName evidence="2">Uncharacterized protein</fullName>
    </submittedName>
</protein>
<comment type="caution">
    <text evidence="2">The sequence shown here is derived from an EMBL/GenBank/DDBJ whole genome shotgun (WGS) entry which is preliminary data.</text>
</comment>
<evidence type="ECO:0000256" key="1">
    <source>
        <dbReference type="SAM" id="MobiDB-lite"/>
    </source>
</evidence>
<feature type="region of interest" description="Disordered" evidence="1">
    <location>
        <begin position="247"/>
        <end position="267"/>
    </location>
</feature>
<gene>
    <name evidence="2" type="ORF">WJX84_008065</name>
</gene>
<name>A0AAW1TI28_9CHLO</name>
<keyword evidence="3" id="KW-1185">Reference proteome</keyword>
<evidence type="ECO:0000313" key="3">
    <source>
        <dbReference type="Proteomes" id="UP001485043"/>
    </source>
</evidence>